<comment type="cofactor">
    <cofactor evidence="6">
        <name>Mg(2+)</name>
        <dbReference type="ChEBI" id="CHEBI:18420"/>
    </cofactor>
</comment>
<dbReference type="GO" id="GO:0005524">
    <property type="term" value="F:ATP binding"/>
    <property type="evidence" value="ECO:0007669"/>
    <property type="project" value="UniProtKB-KW"/>
</dbReference>
<keyword evidence="1 6" id="KW-0547">Nucleotide-binding</keyword>
<feature type="binding site" evidence="6">
    <location>
        <begin position="182"/>
        <end position="186"/>
    </location>
    <ligand>
        <name>AMP</name>
        <dbReference type="ChEBI" id="CHEBI:456215"/>
    </ligand>
</feature>
<dbReference type="Gene3D" id="3.40.1190.20">
    <property type="match status" value="1"/>
</dbReference>
<dbReference type="InterPro" id="IPR029056">
    <property type="entry name" value="Ribokinase-like"/>
</dbReference>
<dbReference type="GO" id="GO:0052856">
    <property type="term" value="F:NAD(P)HX epimerase activity"/>
    <property type="evidence" value="ECO:0007669"/>
    <property type="project" value="TreeGrafter"/>
</dbReference>
<comment type="similarity">
    <text evidence="6">Belongs to the NnrD/CARKD family.</text>
</comment>
<dbReference type="Proteomes" id="UP000307380">
    <property type="component" value="Unassembled WGS sequence"/>
</dbReference>
<keyword evidence="5 6" id="KW-0456">Lyase</keyword>
<proteinExistence type="inferred from homology"/>
<organism evidence="8 9">
    <name type="scientific">Orlajensenia flava</name>
    <dbReference type="NCBI Taxonomy" id="2565934"/>
    <lineage>
        <taxon>Bacteria</taxon>
        <taxon>Bacillati</taxon>
        <taxon>Actinomycetota</taxon>
        <taxon>Actinomycetes</taxon>
        <taxon>Micrococcales</taxon>
        <taxon>Microbacteriaceae</taxon>
        <taxon>Orlajensenia</taxon>
    </lineage>
</organism>
<dbReference type="EMBL" id="SSSN01000003">
    <property type="protein sequence ID" value="THG35674.1"/>
    <property type="molecule type" value="Genomic_DNA"/>
</dbReference>
<dbReference type="PROSITE" id="PS51383">
    <property type="entry name" value="YJEF_C_3"/>
    <property type="match status" value="1"/>
</dbReference>
<dbReference type="HAMAP" id="MF_01965">
    <property type="entry name" value="NADHX_dehydratase"/>
    <property type="match status" value="1"/>
</dbReference>
<comment type="function">
    <text evidence="6">Catalyzes the dehydration of the S-form of NAD(P)HX at the expense of ADP, which is converted to AMP. Together with NAD(P)HX epimerase, which catalyzes the epimerization of the S- and R-forms, the enzyme allows the repair of both epimers of NAD(P)HX, a damaged form of NAD(P)H that is a result of enzymatic or heat-dependent hydration.</text>
</comment>
<dbReference type="GO" id="GO:0046496">
    <property type="term" value="P:nicotinamide nucleotide metabolic process"/>
    <property type="evidence" value="ECO:0007669"/>
    <property type="project" value="UniProtKB-UniRule"/>
</dbReference>
<evidence type="ECO:0000259" key="7">
    <source>
        <dbReference type="PROSITE" id="PS51383"/>
    </source>
</evidence>
<evidence type="ECO:0000313" key="9">
    <source>
        <dbReference type="Proteomes" id="UP000307380"/>
    </source>
</evidence>
<dbReference type="Pfam" id="PF01256">
    <property type="entry name" value="Carb_kinase"/>
    <property type="match status" value="1"/>
</dbReference>
<dbReference type="OrthoDB" id="9806925at2"/>
<dbReference type="EC" id="4.2.1.136" evidence="6"/>
<evidence type="ECO:0000313" key="8">
    <source>
        <dbReference type="EMBL" id="THG35674.1"/>
    </source>
</evidence>
<evidence type="ECO:0000256" key="4">
    <source>
        <dbReference type="ARBA" id="ARBA00023027"/>
    </source>
</evidence>
<evidence type="ECO:0000256" key="6">
    <source>
        <dbReference type="HAMAP-Rule" id="MF_01965"/>
    </source>
</evidence>
<protein>
    <recommendedName>
        <fullName evidence="6">ADP-dependent (S)-NAD(P)H-hydrate dehydratase</fullName>
        <ecNumber evidence="6">4.2.1.136</ecNumber>
    </recommendedName>
    <alternativeName>
        <fullName evidence="6">ADP-dependent NAD(P)HX dehydratase</fullName>
    </alternativeName>
</protein>
<evidence type="ECO:0000256" key="3">
    <source>
        <dbReference type="ARBA" id="ARBA00022857"/>
    </source>
</evidence>
<comment type="catalytic activity">
    <reaction evidence="6">
        <text>(6S)-NADHX + ADP = AMP + phosphate + NADH + H(+)</text>
        <dbReference type="Rhea" id="RHEA:32223"/>
        <dbReference type="ChEBI" id="CHEBI:15378"/>
        <dbReference type="ChEBI" id="CHEBI:43474"/>
        <dbReference type="ChEBI" id="CHEBI:57945"/>
        <dbReference type="ChEBI" id="CHEBI:64074"/>
        <dbReference type="ChEBI" id="CHEBI:456215"/>
        <dbReference type="ChEBI" id="CHEBI:456216"/>
        <dbReference type="EC" id="4.2.1.136"/>
    </reaction>
</comment>
<keyword evidence="9" id="KW-1185">Reference proteome</keyword>
<sequence length="279" mass="28126">MSSTPRVWDAGAAREWVAVPRQGDDKYSRGVLGVITGSTPYPGAAVLGVDAAMRTGVGMVRYVGPSAVTGAVLARRPEVVGGVGRVQAWLIGSGMDAQKRSPTLADELGRAVREGVPCVIDAGALDLVGDATGPVVMTPHFRELQRALAGHDSDATVDAIASDPPRWAQRGADLLGVTVLLKGATTWVAHPGSAAISVTDAPGWLATAGTGDVLGGVLGALVATHAREIETDAATAMPALAATAAWLHARAAELASGGGPITALDVAEDLPTTIAALLG</sequence>
<comment type="catalytic activity">
    <reaction evidence="6">
        <text>(6S)-NADPHX + ADP = AMP + phosphate + NADPH + H(+)</text>
        <dbReference type="Rhea" id="RHEA:32235"/>
        <dbReference type="ChEBI" id="CHEBI:15378"/>
        <dbReference type="ChEBI" id="CHEBI:43474"/>
        <dbReference type="ChEBI" id="CHEBI:57783"/>
        <dbReference type="ChEBI" id="CHEBI:64076"/>
        <dbReference type="ChEBI" id="CHEBI:456215"/>
        <dbReference type="ChEBI" id="CHEBI:456216"/>
        <dbReference type="EC" id="4.2.1.136"/>
    </reaction>
</comment>
<comment type="caution">
    <text evidence="8">The sequence shown here is derived from an EMBL/GenBank/DDBJ whole genome shotgun (WGS) entry which is preliminary data.</text>
</comment>
<dbReference type="GO" id="GO:0052855">
    <property type="term" value="F:ADP-dependent NAD(P)H-hydrate dehydratase activity"/>
    <property type="evidence" value="ECO:0007669"/>
    <property type="project" value="UniProtKB-UniRule"/>
</dbReference>
<dbReference type="InterPro" id="IPR000631">
    <property type="entry name" value="CARKD"/>
</dbReference>
<keyword evidence="3 6" id="KW-0521">NADP</keyword>
<dbReference type="PANTHER" id="PTHR12592">
    <property type="entry name" value="ATP-DEPENDENT (S)-NAD(P)H-HYDRATE DEHYDRATASE FAMILY MEMBER"/>
    <property type="match status" value="1"/>
</dbReference>
<dbReference type="AlphaFoldDB" id="A0A4S4FYH6"/>
<evidence type="ECO:0000256" key="2">
    <source>
        <dbReference type="ARBA" id="ARBA00022840"/>
    </source>
</evidence>
<feature type="domain" description="YjeF C-terminal" evidence="7">
    <location>
        <begin position="9"/>
        <end position="277"/>
    </location>
</feature>
<name>A0A4S4FYH6_9MICO</name>
<comment type="subunit">
    <text evidence="6">Homotetramer.</text>
</comment>
<accession>A0A4S4FYH6</accession>
<keyword evidence="4 6" id="KW-0520">NAD</keyword>
<dbReference type="SUPFAM" id="SSF53613">
    <property type="entry name" value="Ribokinase-like"/>
    <property type="match status" value="1"/>
</dbReference>
<evidence type="ECO:0000256" key="5">
    <source>
        <dbReference type="ARBA" id="ARBA00023239"/>
    </source>
</evidence>
<feature type="binding site" evidence="6">
    <location>
        <position position="212"/>
    </location>
    <ligand>
        <name>(6S)-NADPHX</name>
        <dbReference type="ChEBI" id="CHEBI:64076"/>
    </ligand>
</feature>
<dbReference type="GO" id="GO:0110051">
    <property type="term" value="P:metabolite repair"/>
    <property type="evidence" value="ECO:0007669"/>
    <property type="project" value="TreeGrafter"/>
</dbReference>
<reference evidence="8 9" key="1">
    <citation type="submission" date="2019-04" db="EMBL/GenBank/DDBJ databases">
        <authorList>
            <person name="Jiang L."/>
        </authorList>
    </citation>
    <scope>NUCLEOTIDE SEQUENCE [LARGE SCALE GENOMIC DNA]</scope>
    <source>
        <strain evidence="8 9">YIM 131861</strain>
    </source>
</reference>
<dbReference type="RefSeq" id="WP_136423336.1">
    <property type="nucleotide sequence ID" value="NZ_SSSN01000003.1"/>
</dbReference>
<feature type="binding site" evidence="6">
    <location>
        <position position="94"/>
    </location>
    <ligand>
        <name>(6S)-NADPHX</name>
        <dbReference type="ChEBI" id="CHEBI:64076"/>
    </ligand>
</feature>
<feature type="binding site" evidence="6">
    <location>
        <position position="140"/>
    </location>
    <ligand>
        <name>(6S)-NADPHX</name>
        <dbReference type="ChEBI" id="CHEBI:64076"/>
    </ligand>
</feature>
<feature type="binding site" evidence="6">
    <location>
        <position position="211"/>
    </location>
    <ligand>
        <name>AMP</name>
        <dbReference type="ChEBI" id="CHEBI:456215"/>
    </ligand>
</feature>
<dbReference type="PANTHER" id="PTHR12592:SF0">
    <property type="entry name" value="ATP-DEPENDENT (S)-NAD(P)H-HYDRATE DEHYDRATASE"/>
    <property type="match status" value="1"/>
</dbReference>
<dbReference type="CDD" id="cd01171">
    <property type="entry name" value="YXKO-related"/>
    <property type="match status" value="1"/>
</dbReference>
<gene>
    <name evidence="6" type="primary">nnrD</name>
    <name evidence="8" type="ORF">E6C70_06485</name>
</gene>
<evidence type="ECO:0000256" key="1">
    <source>
        <dbReference type="ARBA" id="ARBA00022741"/>
    </source>
</evidence>
<keyword evidence="2 6" id="KW-0067">ATP-binding</keyword>
<feature type="binding site" evidence="6">
    <location>
        <position position="44"/>
    </location>
    <ligand>
        <name>(6S)-NADPHX</name>
        <dbReference type="ChEBI" id="CHEBI:64076"/>
    </ligand>
</feature>